<gene>
    <name evidence="1" type="ORF">OWV82_018667</name>
</gene>
<protein>
    <submittedName>
        <fullName evidence="1">Receptor-like kinase</fullName>
    </submittedName>
</protein>
<organism evidence="1 2">
    <name type="scientific">Melia azedarach</name>
    <name type="common">Chinaberry tree</name>
    <dbReference type="NCBI Taxonomy" id="155640"/>
    <lineage>
        <taxon>Eukaryota</taxon>
        <taxon>Viridiplantae</taxon>
        <taxon>Streptophyta</taxon>
        <taxon>Embryophyta</taxon>
        <taxon>Tracheophyta</taxon>
        <taxon>Spermatophyta</taxon>
        <taxon>Magnoliopsida</taxon>
        <taxon>eudicotyledons</taxon>
        <taxon>Gunneridae</taxon>
        <taxon>Pentapetalae</taxon>
        <taxon>rosids</taxon>
        <taxon>malvids</taxon>
        <taxon>Sapindales</taxon>
        <taxon>Meliaceae</taxon>
        <taxon>Melia</taxon>
    </lineage>
</organism>
<name>A0ACC1XBT9_MELAZ</name>
<dbReference type="Proteomes" id="UP001164539">
    <property type="component" value="Chromosome 10"/>
</dbReference>
<reference evidence="1 2" key="1">
    <citation type="journal article" date="2023" name="Science">
        <title>Complex scaffold remodeling in plant triterpene biosynthesis.</title>
        <authorList>
            <person name="De La Pena R."/>
            <person name="Hodgson H."/>
            <person name="Liu J.C."/>
            <person name="Stephenson M.J."/>
            <person name="Martin A.C."/>
            <person name="Owen C."/>
            <person name="Harkess A."/>
            <person name="Leebens-Mack J."/>
            <person name="Jimenez L.E."/>
            <person name="Osbourn A."/>
            <person name="Sattely E.S."/>
        </authorList>
    </citation>
    <scope>NUCLEOTIDE SEQUENCE [LARGE SCALE GENOMIC DNA]</scope>
    <source>
        <strain evidence="2">cv. JPN11</strain>
        <tissue evidence="1">Leaf</tissue>
    </source>
</reference>
<evidence type="ECO:0000313" key="2">
    <source>
        <dbReference type="Proteomes" id="UP001164539"/>
    </source>
</evidence>
<keyword evidence="2" id="KW-1185">Reference proteome</keyword>
<accession>A0ACC1XBT9</accession>
<proteinExistence type="predicted"/>
<comment type="caution">
    <text evidence="1">The sequence shown here is derived from an EMBL/GenBank/DDBJ whole genome shotgun (WGS) entry which is preliminary data.</text>
</comment>
<dbReference type="EMBL" id="CM051403">
    <property type="protein sequence ID" value="KAJ4708775.1"/>
    <property type="molecule type" value="Genomic_DNA"/>
</dbReference>
<evidence type="ECO:0000313" key="1">
    <source>
        <dbReference type="EMBL" id="KAJ4708775.1"/>
    </source>
</evidence>
<sequence>MAAGSLLFLFTVTLSLFTRAFSLVENSALLKLKASFDRSDALNSWRPTSVNACVDKWVGVICSNGVVTSLNFKDMALSGTIDIDALREIPSLRIINFANNSFSGPIPGFNELGALKALYLSRNKFTGEIPKDYFSGMSSLKKLWLNNNEFTGKIPESIMKLPHLIEAHLEGNQFSGPIPQLKSSSVTSIDISDNNLEGEIPDGFSKFGADAFEGNDKICGKPLNPCKKPEEKPAPQLPKTASASSSSSHHEQSKESGGNSSNNLVIAVIVIALLILFIVVAIIYAKRKERTYFSVLEKESNVDNRVLEVHVPESNNNRSSSSKKSIGASSQKSEGSMSRKSSKSGMGDLVMLNEEKGSFGLADLMKAAAEVLGNGGMGSAYKAAMANGLTVVVKRMREINKMSKETFDSEMKRLSTLSHPNILTPLAYHYRREEKLVVSEYMPKGSLLYLLHGDRGICHGQLNWPTRLNIIKGIASGLNFIHAEFASYELPHGNLKSSNVLLTEQYQPLLNDFAFHPLTNPEHATHSMFAFKSPEYIQDQKISKKSDVYCLGIMILEIITGKFPSQYLTTGKGGIDVVDWVRAALMKDHPEGKEWEKDLIDPDLLLGDTATESMGMMVKLLQIGVDCAQAEPEKRLDIGEVINRIEQVQIK</sequence>